<evidence type="ECO:0000313" key="2">
    <source>
        <dbReference type="EMBL" id="EJK51097.1"/>
    </source>
</evidence>
<organism evidence="2 3">
    <name type="scientific">Thalassiosira oceanica</name>
    <name type="common">Marine diatom</name>
    <dbReference type="NCBI Taxonomy" id="159749"/>
    <lineage>
        <taxon>Eukaryota</taxon>
        <taxon>Sar</taxon>
        <taxon>Stramenopiles</taxon>
        <taxon>Ochrophyta</taxon>
        <taxon>Bacillariophyta</taxon>
        <taxon>Coscinodiscophyceae</taxon>
        <taxon>Thalassiosirophycidae</taxon>
        <taxon>Thalassiosirales</taxon>
        <taxon>Thalassiosiraceae</taxon>
        <taxon>Thalassiosira</taxon>
    </lineage>
</organism>
<keyword evidence="3" id="KW-1185">Reference proteome</keyword>
<feature type="compositionally biased region" description="Basic and acidic residues" evidence="1">
    <location>
        <begin position="23"/>
        <end position="34"/>
    </location>
</feature>
<gene>
    <name evidence="2" type="ORF">THAOC_29766</name>
</gene>
<feature type="compositionally biased region" description="Acidic residues" evidence="1">
    <location>
        <begin position="170"/>
        <end position="196"/>
    </location>
</feature>
<evidence type="ECO:0000313" key="3">
    <source>
        <dbReference type="Proteomes" id="UP000266841"/>
    </source>
</evidence>
<feature type="region of interest" description="Disordered" evidence="1">
    <location>
        <begin position="117"/>
        <end position="202"/>
    </location>
</feature>
<accession>K0RWG8</accession>
<proteinExistence type="predicted"/>
<dbReference type="AlphaFoldDB" id="K0RWG8"/>
<dbReference type="EMBL" id="AGNL01042233">
    <property type="protein sequence ID" value="EJK51097.1"/>
    <property type="molecule type" value="Genomic_DNA"/>
</dbReference>
<dbReference type="eggNOG" id="ENOG502RZ6J">
    <property type="taxonomic scope" value="Eukaryota"/>
</dbReference>
<feature type="region of interest" description="Disordered" evidence="1">
    <location>
        <begin position="23"/>
        <end position="48"/>
    </location>
</feature>
<evidence type="ECO:0000256" key="1">
    <source>
        <dbReference type="SAM" id="MobiDB-lite"/>
    </source>
</evidence>
<feature type="compositionally biased region" description="Basic residues" evidence="1">
    <location>
        <begin position="117"/>
        <end position="130"/>
    </location>
</feature>
<protein>
    <submittedName>
        <fullName evidence="2">Uncharacterized protein</fullName>
    </submittedName>
</protein>
<dbReference type="Proteomes" id="UP000266841">
    <property type="component" value="Unassembled WGS sequence"/>
</dbReference>
<name>K0RWG8_THAOC</name>
<sequence>MPQGARDQGEAAVHLGALLAAAARRDKGAKDEQRRHRPMRERGVGSSSAIRVSQIRQCYKQCTWRHDRSLADELIRHKDSKGGRAQRGFVEGLVTRTNGVAPLLEIIRDDINDEVKRRKKKKKKEVKRPLNRLPEMLLQSYKQRRIGREQDPPMLSESIIRSTRRHESVDLCEDADGDGSDDKDAEDEDAAADDGDYERRVN</sequence>
<comment type="caution">
    <text evidence="2">The sequence shown here is derived from an EMBL/GenBank/DDBJ whole genome shotgun (WGS) entry which is preliminary data.</text>
</comment>
<reference evidence="2 3" key="1">
    <citation type="journal article" date="2012" name="Genome Biol.">
        <title>Genome and low-iron response of an oceanic diatom adapted to chronic iron limitation.</title>
        <authorList>
            <person name="Lommer M."/>
            <person name="Specht M."/>
            <person name="Roy A.S."/>
            <person name="Kraemer L."/>
            <person name="Andreson R."/>
            <person name="Gutowska M.A."/>
            <person name="Wolf J."/>
            <person name="Bergner S.V."/>
            <person name="Schilhabel M.B."/>
            <person name="Klostermeier U.C."/>
            <person name="Beiko R.G."/>
            <person name="Rosenstiel P."/>
            <person name="Hippler M."/>
            <person name="Laroche J."/>
        </authorList>
    </citation>
    <scope>NUCLEOTIDE SEQUENCE [LARGE SCALE GENOMIC DNA]</scope>
    <source>
        <strain evidence="2 3">CCMP1005</strain>
    </source>
</reference>